<dbReference type="Pfam" id="PF03613">
    <property type="entry name" value="EIID-AGA"/>
    <property type="match status" value="1"/>
</dbReference>
<dbReference type="PANTHER" id="PTHR32502:SF27">
    <property type="entry name" value="PTS SYSTEM, MANNOSE-SPECIFIC IID COMPONENT"/>
    <property type="match status" value="1"/>
</dbReference>
<dbReference type="EMBL" id="JAGGLU010000015">
    <property type="protein sequence ID" value="MBP2058798.1"/>
    <property type="molecule type" value="Genomic_DNA"/>
</dbReference>
<evidence type="ECO:0000313" key="2">
    <source>
        <dbReference type="EMBL" id="MBP2058798.1"/>
    </source>
</evidence>
<keyword evidence="1" id="KW-0812">Transmembrane</keyword>
<organism evidence="2 3">
    <name type="scientific">Lactobacillus colini</name>
    <dbReference type="NCBI Taxonomy" id="1819254"/>
    <lineage>
        <taxon>Bacteria</taxon>
        <taxon>Bacillati</taxon>
        <taxon>Bacillota</taxon>
        <taxon>Bacilli</taxon>
        <taxon>Lactobacillales</taxon>
        <taxon>Lactobacillaceae</taxon>
        <taxon>Lactobacillus</taxon>
    </lineage>
</organism>
<accession>A0ABS4MGS3</accession>
<dbReference type="PROSITE" id="PS51108">
    <property type="entry name" value="PTS_EIID"/>
    <property type="match status" value="1"/>
</dbReference>
<protein>
    <submittedName>
        <fullName evidence="2">PTS system mannose-specific IID component</fullName>
    </submittedName>
</protein>
<evidence type="ECO:0000256" key="1">
    <source>
        <dbReference type="SAM" id="Phobius"/>
    </source>
</evidence>
<sequence>MAETAKKENKITLTKSDRWKVCWRSTFLQGSWNYERMQNGGFAYSMIPALRKLYPNKDDMKSALKRHLEFFNTHPYLTSPILGVTLALEEDRANGADVDNQTINGVKVGMMGPLAGVGDPVFWYTVRPIIGSLGASLALSGNVLGPILFFVLWNVIRIAFLWYTQEMGYKAGTKITEDASGGLLQKITRGASMMGMFVIGALIERWVSINFKPVVSKVPLSKGAYIDWNAIPSGAQGIHKVLTEWNMGNGLALDKVKETTLQNNLDSLIPGLAALLLTFLCMWLLKKKVSPIVIIIAIFIVGIAGHVVGLF</sequence>
<keyword evidence="1" id="KW-0472">Membrane</keyword>
<dbReference type="NCBIfam" id="TIGR00828">
    <property type="entry name" value="EIID-AGA"/>
    <property type="match status" value="1"/>
</dbReference>
<comment type="caution">
    <text evidence="2">The sequence shown here is derived from an EMBL/GenBank/DDBJ whole genome shotgun (WGS) entry which is preliminary data.</text>
</comment>
<feature type="transmembrane region" description="Helical" evidence="1">
    <location>
        <begin position="143"/>
        <end position="163"/>
    </location>
</feature>
<reference evidence="2 3" key="1">
    <citation type="submission" date="2021-03" db="EMBL/GenBank/DDBJ databases">
        <title>Genomic Encyclopedia of Type Strains, Phase IV (KMG-IV): sequencing the most valuable type-strain genomes for metagenomic binning, comparative biology and taxonomic classification.</title>
        <authorList>
            <person name="Goeker M."/>
        </authorList>
    </citation>
    <scope>NUCLEOTIDE SEQUENCE [LARGE SCALE GENOMIC DNA]</scope>
    <source>
        <strain evidence="2 3">DSM 101872</strain>
    </source>
</reference>
<dbReference type="Proteomes" id="UP001519292">
    <property type="component" value="Unassembled WGS sequence"/>
</dbReference>
<dbReference type="PANTHER" id="PTHR32502">
    <property type="entry name" value="N-ACETYLGALACTOSAMINE PERMEASE II COMPONENT-RELATED"/>
    <property type="match status" value="1"/>
</dbReference>
<dbReference type="InterPro" id="IPR050303">
    <property type="entry name" value="GatZ_KbaZ_carbometab"/>
</dbReference>
<keyword evidence="3" id="KW-1185">Reference proteome</keyword>
<dbReference type="InterPro" id="IPR004704">
    <property type="entry name" value="PTS_IID_man"/>
</dbReference>
<dbReference type="RefSeq" id="WP_209687516.1">
    <property type="nucleotide sequence ID" value="NZ_JAGGLU010000015.1"/>
</dbReference>
<gene>
    <name evidence="2" type="ORF">J2Z60_001989</name>
</gene>
<evidence type="ECO:0000313" key="3">
    <source>
        <dbReference type="Proteomes" id="UP001519292"/>
    </source>
</evidence>
<proteinExistence type="predicted"/>
<feature type="transmembrane region" description="Helical" evidence="1">
    <location>
        <begin position="267"/>
        <end position="285"/>
    </location>
</feature>
<keyword evidence="1" id="KW-1133">Transmembrane helix</keyword>
<feature type="transmembrane region" description="Helical" evidence="1">
    <location>
        <begin position="292"/>
        <end position="310"/>
    </location>
</feature>
<name>A0ABS4MGS3_9LACO</name>